<dbReference type="SMART" id="SM00332">
    <property type="entry name" value="PP2Cc"/>
    <property type="match status" value="1"/>
</dbReference>
<evidence type="ECO:0000256" key="2">
    <source>
        <dbReference type="SAM" id="Phobius"/>
    </source>
</evidence>
<reference evidence="4 5" key="1">
    <citation type="submission" date="2016-10" db="EMBL/GenBank/DDBJ databases">
        <authorList>
            <person name="de Groot N.N."/>
        </authorList>
    </citation>
    <scope>NUCLEOTIDE SEQUENCE [LARGE SCALE GENOMIC DNA]</scope>
    <source>
        <strain evidence="4 5">CGMCC 1.7059</strain>
    </source>
</reference>
<dbReference type="SMART" id="SM00331">
    <property type="entry name" value="PP2C_SIG"/>
    <property type="match status" value="1"/>
</dbReference>
<evidence type="ECO:0000259" key="3">
    <source>
        <dbReference type="PROSITE" id="PS51746"/>
    </source>
</evidence>
<feature type="region of interest" description="Disordered" evidence="1">
    <location>
        <begin position="1"/>
        <end position="31"/>
    </location>
</feature>
<feature type="domain" description="PPM-type phosphatase" evidence="3">
    <location>
        <begin position="21"/>
        <end position="263"/>
    </location>
</feature>
<protein>
    <submittedName>
        <fullName evidence="4">Serine/threonine protein phosphatase PrpC</fullName>
    </submittedName>
</protein>
<evidence type="ECO:0000256" key="1">
    <source>
        <dbReference type="SAM" id="MobiDB-lite"/>
    </source>
</evidence>
<accession>A0A1H3ASA6</accession>
<dbReference type="InterPro" id="IPR036457">
    <property type="entry name" value="PPM-type-like_dom_sf"/>
</dbReference>
<keyword evidence="2" id="KW-0472">Membrane</keyword>
<keyword evidence="2" id="KW-1133">Transmembrane helix</keyword>
<evidence type="ECO:0000313" key="5">
    <source>
        <dbReference type="Proteomes" id="UP000199675"/>
    </source>
</evidence>
<dbReference type="EMBL" id="FNNE01000008">
    <property type="protein sequence ID" value="SDX32592.1"/>
    <property type="molecule type" value="Genomic_DNA"/>
</dbReference>
<dbReference type="SUPFAM" id="SSF81606">
    <property type="entry name" value="PP2C-like"/>
    <property type="match status" value="1"/>
</dbReference>
<dbReference type="STRING" id="488533.SAMN04487960_10884"/>
<sequence length="315" mass="33327">MAVTAPDAPSPNQSLPLPCASAQVTGQRQRQEDTLRLTRFDGGPAGPGLLAVICDGMGGHVHGDMASALVAERFVASFLAMDGSAPDRLRGALSASHDALIEATTRDPQLDGMGTTLVAACIVGDQLYRISVGDSQLWRLRDHQMERLNDDHSMAPVFDSMVEMGELTPVAAREDGKRHALRSAITRKPIHKIDGPATPDRLLPGDCLLVASDGLDSLDRDSLLGILDDDTESPQHTLDRLFTHLGELNAPQQDNTSVILISMPATTSAADSVRVDTPANAPAVNAPGTGFPTVNSVLAGALALVLILVFLWILL</sequence>
<dbReference type="PROSITE" id="PS51746">
    <property type="entry name" value="PPM_2"/>
    <property type="match status" value="1"/>
</dbReference>
<feature type="transmembrane region" description="Helical" evidence="2">
    <location>
        <begin position="297"/>
        <end position="314"/>
    </location>
</feature>
<organism evidence="4 5">
    <name type="scientific">Marinobacter mobilis</name>
    <dbReference type="NCBI Taxonomy" id="488533"/>
    <lineage>
        <taxon>Bacteria</taxon>
        <taxon>Pseudomonadati</taxon>
        <taxon>Pseudomonadota</taxon>
        <taxon>Gammaproteobacteria</taxon>
        <taxon>Pseudomonadales</taxon>
        <taxon>Marinobacteraceae</taxon>
        <taxon>Marinobacter</taxon>
    </lineage>
</organism>
<dbReference type="CDD" id="cd00143">
    <property type="entry name" value="PP2Cc"/>
    <property type="match status" value="1"/>
</dbReference>
<dbReference type="Gene3D" id="3.60.40.10">
    <property type="entry name" value="PPM-type phosphatase domain"/>
    <property type="match status" value="1"/>
</dbReference>
<gene>
    <name evidence="4" type="ORF">SAMN04487960_10884</name>
</gene>
<name>A0A1H3ASA6_9GAMM</name>
<evidence type="ECO:0000313" key="4">
    <source>
        <dbReference type="EMBL" id="SDX32592.1"/>
    </source>
</evidence>
<keyword evidence="5" id="KW-1185">Reference proteome</keyword>
<keyword evidence="2" id="KW-0812">Transmembrane</keyword>
<dbReference type="Proteomes" id="UP000199675">
    <property type="component" value="Unassembled WGS sequence"/>
</dbReference>
<dbReference type="Pfam" id="PF13672">
    <property type="entry name" value="PP2C_2"/>
    <property type="match status" value="1"/>
</dbReference>
<dbReference type="InterPro" id="IPR001932">
    <property type="entry name" value="PPM-type_phosphatase-like_dom"/>
</dbReference>
<proteinExistence type="predicted"/>
<dbReference type="AlphaFoldDB" id="A0A1H3ASA6"/>